<evidence type="ECO:0000313" key="9">
    <source>
        <dbReference type="EMBL" id="GMH77241.1"/>
    </source>
</evidence>
<dbReference type="Gene3D" id="1.50.40.10">
    <property type="entry name" value="Mitochondrial carrier domain"/>
    <property type="match status" value="1"/>
</dbReference>
<dbReference type="Proteomes" id="UP001165085">
    <property type="component" value="Unassembled WGS sequence"/>
</dbReference>
<keyword evidence="5 6" id="KW-0472">Membrane</keyword>
<dbReference type="InterPro" id="IPR002067">
    <property type="entry name" value="MCP"/>
</dbReference>
<evidence type="ECO:0000313" key="10">
    <source>
        <dbReference type="Proteomes" id="UP001165085"/>
    </source>
</evidence>
<dbReference type="AlphaFoldDB" id="A0A9W7AQC0"/>
<accession>A0A9W7AQC0</accession>
<evidence type="ECO:0000256" key="4">
    <source>
        <dbReference type="ARBA" id="ARBA00022737"/>
    </source>
</evidence>
<feature type="region of interest" description="Disordered" evidence="8">
    <location>
        <begin position="96"/>
        <end position="118"/>
    </location>
</feature>
<dbReference type="GO" id="GO:0055085">
    <property type="term" value="P:transmembrane transport"/>
    <property type="evidence" value="ECO:0007669"/>
    <property type="project" value="InterPro"/>
</dbReference>
<dbReference type="InterPro" id="IPR023395">
    <property type="entry name" value="MCP_dom_sf"/>
</dbReference>
<dbReference type="InterPro" id="IPR018108">
    <property type="entry name" value="MCP_transmembrane"/>
</dbReference>
<organism evidence="9 10">
    <name type="scientific">Triparma strigata</name>
    <dbReference type="NCBI Taxonomy" id="1606541"/>
    <lineage>
        <taxon>Eukaryota</taxon>
        <taxon>Sar</taxon>
        <taxon>Stramenopiles</taxon>
        <taxon>Ochrophyta</taxon>
        <taxon>Bolidophyceae</taxon>
        <taxon>Parmales</taxon>
        <taxon>Triparmaceae</taxon>
        <taxon>Triparma</taxon>
    </lineage>
</organism>
<dbReference type="SUPFAM" id="SSF103506">
    <property type="entry name" value="Mitochondrial carrier"/>
    <property type="match status" value="1"/>
</dbReference>
<keyword evidence="4" id="KW-0677">Repeat</keyword>
<comment type="similarity">
    <text evidence="7">Belongs to the mitochondrial carrier (TC 2.A.29) family.</text>
</comment>
<feature type="repeat" description="Solcar" evidence="6">
    <location>
        <begin position="341"/>
        <end position="430"/>
    </location>
</feature>
<evidence type="ECO:0000256" key="7">
    <source>
        <dbReference type="RuleBase" id="RU000488"/>
    </source>
</evidence>
<comment type="subcellular location">
    <subcellularLocation>
        <location evidence="1">Membrane</location>
        <topology evidence="1">Multi-pass membrane protein</topology>
    </subcellularLocation>
</comment>
<name>A0A9W7AQC0_9STRA</name>
<sequence length="436" mass="48394">MRRFSNDDVSKVLEIGRKVVEEGEGWGFKKVLGMEYEEEGDEVEREGVVGEAEEWLKEGFYVIKEVFENVRGEGGMRGVPTQFNFREEKLFKRRKASTQSTIVERSPSSPQMPSDVHSKPSQSDIWLKQLFCGGMAGAAAKTTTAPLSRLAMLFQVHSLVSPKGLQNPSYASSLPSAFSKVFQREGFLAFWKGNGTSCMHRFPYSAINFAVYEKAQGWMGKGCRDEDGNSWRNITVRFLSGACAGTSAVIFCYPLDLIRTRLTTQQPATKYSYNGITDAAAKIVKYDGIGGLYVGLGTTLCVAVPSFSISYMVYGSLKEYVLDDERFSNFRKVGGDGSLRMGTVGTLFCGATSGSITAVVTYPIDVTRRRLQVQSQYIPEGQRMSAMDIFKGILKDEGTRGLYRGIVPELLKVVPFVGTMFGVYEVLREQFKLNTD</sequence>
<gene>
    <name evidence="9" type="ORF">TrST_g6550</name>
</gene>
<feature type="compositionally biased region" description="Polar residues" evidence="8">
    <location>
        <begin position="97"/>
        <end position="112"/>
    </location>
</feature>
<dbReference type="EMBL" id="BRXY01000205">
    <property type="protein sequence ID" value="GMH77241.1"/>
    <property type="molecule type" value="Genomic_DNA"/>
</dbReference>
<dbReference type="OrthoDB" id="270584at2759"/>
<comment type="caution">
    <text evidence="9">The sequence shown here is derived from an EMBL/GenBank/DDBJ whole genome shotgun (WGS) entry which is preliminary data.</text>
</comment>
<evidence type="ECO:0000256" key="3">
    <source>
        <dbReference type="ARBA" id="ARBA00022692"/>
    </source>
</evidence>
<evidence type="ECO:0000256" key="2">
    <source>
        <dbReference type="ARBA" id="ARBA00022448"/>
    </source>
</evidence>
<dbReference type="Pfam" id="PF00153">
    <property type="entry name" value="Mito_carr"/>
    <property type="match status" value="3"/>
</dbReference>
<evidence type="ECO:0000256" key="6">
    <source>
        <dbReference type="PROSITE-ProRule" id="PRU00282"/>
    </source>
</evidence>
<feature type="repeat" description="Solcar" evidence="6">
    <location>
        <begin position="124"/>
        <end position="218"/>
    </location>
</feature>
<evidence type="ECO:0000256" key="5">
    <source>
        <dbReference type="ARBA" id="ARBA00023136"/>
    </source>
</evidence>
<reference evidence="10" key="1">
    <citation type="journal article" date="2023" name="Commun. Biol.">
        <title>Genome analysis of Parmales, the sister group of diatoms, reveals the evolutionary specialization of diatoms from phago-mixotrophs to photoautotrophs.</title>
        <authorList>
            <person name="Ban H."/>
            <person name="Sato S."/>
            <person name="Yoshikawa S."/>
            <person name="Yamada K."/>
            <person name="Nakamura Y."/>
            <person name="Ichinomiya M."/>
            <person name="Sato N."/>
            <person name="Blanc-Mathieu R."/>
            <person name="Endo H."/>
            <person name="Kuwata A."/>
            <person name="Ogata H."/>
        </authorList>
    </citation>
    <scope>NUCLEOTIDE SEQUENCE [LARGE SCALE GENOMIC DNA]</scope>
    <source>
        <strain evidence="10">NIES 3701</strain>
    </source>
</reference>
<evidence type="ECO:0000256" key="1">
    <source>
        <dbReference type="ARBA" id="ARBA00004141"/>
    </source>
</evidence>
<dbReference type="PROSITE" id="PS50920">
    <property type="entry name" value="SOLCAR"/>
    <property type="match status" value="3"/>
</dbReference>
<keyword evidence="10" id="KW-1185">Reference proteome</keyword>
<keyword evidence="3 6" id="KW-0812">Transmembrane</keyword>
<feature type="repeat" description="Solcar" evidence="6">
    <location>
        <begin position="232"/>
        <end position="320"/>
    </location>
</feature>
<dbReference type="GO" id="GO:0016020">
    <property type="term" value="C:membrane"/>
    <property type="evidence" value="ECO:0007669"/>
    <property type="project" value="UniProtKB-SubCell"/>
</dbReference>
<proteinExistence type="inferred from homology"/>
<dbReference type="PRINTS" id="PR00926">
    <property type="entry name" value="MITOCARRIER"/>
</dbReference>
<evidence type="ECO:0008006" key="11">
    <source>
        <dbReference type="Google" id="ProtNLM"/>
    </source>
</evidence>
<protein>
    <recommendedName>
        <fullName evidence="11">Mitochondrial carrier protein</fullName>
    </recommendedName>
</protein>
<dbReference type="PANTHER" id="PTHR24089">
    <property type="entry name" value="SOLUTE CARRIER FAMILY 25"/>
    <property type="match status" value="1"/>
</dbReference>
<evidence type="ECO:0000256" key="8">
    <source>
        <dbReference type="SAM" id="MobiDB-lite"/>
    </source>
</evidence>
<keyword evidence="2 7" id="KW-0813">Transport</keyword>